<dbReference type="EMBL" id="MZGV01000038">
    <property type="protein sequence ID" value="OPJ59855.1"/>
    <property type="molecule type" value="Genomic_DNA"/>
</dbReference>
<accession>A0A1V4IJF7</accession>
<dbReference type="OrthoDB" id="9778331at2"/>
<keyword evidence="5" id="KW-1133">Transmembrane helix</keyword>
<protein>
    <recommendedName>
        <fullName evidence="7">YetF C-terminal domain-containing protein</fullName>
    </recommendedName>
</protein>
<comment type="similarity">
    <text evidence="2">Belongs to the UPF0702 family.</text>
</comment>
<evidence type="ECO:0000256" key="1">
    <source>
        <dbReference type="ARBA" id="ARBA00004651"/>
    </source>
</evidence>
<comment type="subcellular location">
    <subcellularLocation>
        <location evidence="1">Cell membrane</location>
        <topology evidence="1">Multi-pass membrane protein</topology>
    </subcellularLocation>
</comment>
<dbReference type="Pfam" id="PF04239">
    <property type="entry name" value="DUF421"/>
    <property type="match status" value="1"/>
</dbReference>
<sequence>MLLQNNYDNVSEVQAAILEPQGNLSVFSKAENKPVTLKDLNIQSDNQRITLPLIMDGNIESVNKVGIQLC</sequence>
<comment type="caution">
    <text evidence="8">The sequence shown here is derived from an EMBL/GenBank/DDBJ whole genome shotgun (WGS) entry which is preliminary data.</text>
</comment>
<evidence type="ECO:0000313" key="9">
    <source>
        <dbReference type="Proteomes" id="UP000190080"/>
    </source>
</evidence>
<keyword evidence="3" id="KW-1003">Cell membrane</keyword>
<evidence type="ECO:0000256" key="6">
    <source>
        <dbReference type="ARBA" id="ARBA00023136"/>
    </source>
</evidence>
<keyword evidence="4" id="KW-0812">Transmembrane</keyword>
<dbReference type="PANTHER" id="PTHR34582">
    <property type="entry name" value="UPF0702 TRANSMEMBRANE PROTEIN YCAP"/>
    <property type="match status" value="1"/>
</dbReference>
<dbReference type="AlphaFoldDB" id="A0A1V4IJF7"/>
<gene>
    <name evidence="8" type="ORF">CLORY_30720</name>
</gene>
<evidence type="ECO:0000259" key="7">
    <source>
        <dbReference type="Pfam" id="PF04239"/>
    </source>
</evidence>
<organism evidence="8 9">
    <name type="scientific">Clostridium oryzae</name>
    <dbReference type="NCBI Taxonomy" id="1450648"/>
    <lineage>
        <taxon>Bacteria</taxon>
        <taxon>Bacillati</taxon>
        <taxon>Bacillota</taxon>
        <taxon>Clostridia</taxon>
        <taxon>Eubacteriales</taxon>
        <taxon>Clostridiaceae</taxon>
        <taxon>Clostridium</taxon>
    </lineage>
</organism>
<evidence type="ECO:0000256" key="2">
    <source>
        <dbReference type="ARBA" id="ARBA00006448"/>
    </source>
</evidence>
<evidence type="ECO:0000313" key="8">
    <source>
        <dbReference type="EMBL" id="OPJ59855.1"/>
    </source>
</evidence>
<keyword evidence="9" id="KW-1185">Reference proteome</keyword>
<evidence type="ECO:0000256" key="3">
    <source>
        <dbReference type="ARBA" id="ARBA00022475"/>
    </source>
</evidence>
<dbReference type="Proteomes" id="UP000190080">
    <property type="component" value="Unassembled WGS sequence"/>
</dbReference>
<dbReference type="InterPro" id="IPR007353">
    <property type="entry name" value="DUF421"/>
</dbReference>
<proteinExistence type="inferred from homology"/>
<evidence type="ECO:0000256" key="5">
    <source>
        <dbReference type="ARBA" id="ARBA00022989"/>
    </source>
</evidence>
<reference evidence="8 9" key="1">
    <citation type="submission" date="2017-03" db="EMBL/GenBank/DDBJ databases">
        <title>Genome sequence of Clostridium oryzae DSM 28571.</title>
        <authorList>
            <person name="Poehlein A."/>
            <person name="Daniel R."/>
        </authorList>
    </citation>
    <scope>NUCLEOTIDE SEQUENCE [LARGE SCALE GENOMIC DNA]</scope>
    <source>
        <strain evidence="8 9">DSM 28571</strain>
    </source>
</reference>
<dbReference type="GO" id="GO:0005886">
    <property type="term" value="C:plasma membrane"/>
    <property type="evidence" value="ECO:0007669"/>
    <property type="project" value="UniProtKB-SubCell"/>
</dbReference>
<name>A0A1V4IJF7_9CLOT</name>
<dbReference type="Gene3D" id="3.30.240.20">
    <property type="entry name" value="bsu07140 like domains"/>
    <property type="match status" value="1"/>
</dbReference>
<dbReference type="PANTHER" id="PTHR34582:SF6">
    <property type="entry name" value="UPF0702 TRANSMEMBRANE PROTEIN YCAP"/>
    <property type="match status" value="1"/>
</dbReference>
<keyword evidence="6" id="KW-0472">Membrane</keyword>
<feature type="domain" description="YetF C-terminal" evidence="7">
    <location>
        <begin position="2"/>
        <end position="61"/>
    </location>
</feature>
<dbReference type="RefSeq" id="WP_079425976.1">
    <property type="nucleotide sequence ID" value="NZ_MZGV01000038.1"/>
</dbReference>
<evidence type="ECO:0000256" key="4">
    <source>
        <dbReference type="ARBA" id="ARBA00022692"/>
    </source>
</evidence>
<dbReference type="InterPro" id="IPR023090">
    <property type="entry name" value="UPF0702_alpha/beta_dom_sf"/>
</dbReference>
<dbReference type="STRING" id="1450648.CLORY_30720"/>